<keyword evidence="2" id="KW-1185">Reference proteome</keyword>
<dbReference type="EMBL" id="JAAPAO010002081">
    <property type="protein sequence ID" value="KAF4648280.1"/>
    <property type="molecule type" value="Genomic_DNA"/>
</dbReference>
<evidence type="ECO:0000313" key="2">
    <source>
        <dbReference type="Proteomes" id="UP000591131"/>
    </source>
</evidence>
<dbReference type="AlphaFoldDB" id="A0A7J6KMQ3"/>
<name>A0A7J6KMQ3_PERCH</name>
<reference evidence="1 2" key="1">
    <citation type="submission" date="2020-04" db="EMBL/GenBank/DDBJ databases">
        <title>Perkinsus chesapeaki whole genome sequence.</title>
        <authorList>
            <person name="Bogema D.R."/>
        </authorList>
    </citation>
    <scope>NUCLEOTIDE SEQUENCE [LARGE SCALE GENOMIC DNA]</scope>
    <source>
        <strain evidence="1">ATCC PRA-425</strain>
    </source>
</reference>
<gene>
    <name evidence="1" type="ORF">FOL47_003483</name>
</gene>
<feature type="non-terminal residue" evidence="1">
    <location>
        <position position="1"/>
    </location>
</feature>
<dbReference type="OrthoDB" id="8065733at2759"/>
<comment type="caution">
    <text evidence="1">The sequence shown here is derived from an EMBL/GenBank/DDBJ whole genome shotgun (WGS) entry which is preliminary data.</text>
</comment>
<sequence length="402" mass="44969">HAAKLYKSLSRRHLHQAYLDVFDNYLKEGLILQLDPCTELNQCYFTVHFPVLASTPNSNSSEVTAESVRKTKIRPVFDWRPANNLQGPTPVIDRDLVAALTTTRTYKHVAWADLKAAFLHCDTTQVTSYCHAFVVAQPGRAHVDNDEDPNPLAFKFYRFLGLPMGSKSSSSGLQVSTSILLLLCCEATEYRLSNGTKPRSLMILLDDCNLPSEELVGLPEPSLRDLTPSPMAAKVHELVSADNFYKELITQSAPAKDSHMRQNGCTRVKYQDDFVLGGPTQEEVNNMYTEGCSIVSNYGHQFSDHKTKRSWDSTTAHGLGIIWTDDDHLTNKDVNVAHFKKMLTMSSSKTFTVRQVLSAAHSCHDPLGYLGWSILPLKKILRKYYLSKTPLDSPVSPEDSSD</sequence>
<organism evidence="1 2">
    <name type="scientific">Perkinsus chesapeaki</name>
    <name type="common">Clam parasite</name>
    <name type="synonym">Perkinsus andrewsi</name>
    <dbReference type="NCBI Taxonomy" id="330153"/>
    <lineage>
        <taxon>Eukaryota</taxon>
        <taxon>Sar</taxon>
        <taxon>Alveolata</taxon>
        <taxon>Perkinsozoa</taxon>
        <taxon>Perkinsea</taxon>
        <taxon>Perkinsida</taxon>
        <taxon>Perkinsidae</taxon>
        <taxon>Perkinsus</taxon>
    </lineage>
</organism>
<accession>A0A7J6KMQ3</accession>
<proteinExistence type="predicted"/>
<protein>
    <submittedName>
        <fullName evidence="1">Uncharacterized protein</fullName>
    </submittedName>
</protein>
<evidence type="ECO:0000313" key="1">
    <source>
        <dbReference type="EMBL" id="KAF4648280.1"/>
    </source>
</evidence>
<dbReference type="Proteomes" id="UP000591131">
    <property type="component" value="Unassembled WGS sequence"/>
</dbReference>
<feature type="non-terminal residue" evidence="1">
    <location>
        <position position="402"/>
    </location>
</feature>